<dbReference type="EnsemblBacteria" id="CAR42011">
    <property type="protein sequence ID" value="CAR42011"/>
    <property type="gene ID" value="PMI0898"/>
</dbReference>
<dbReference type="Proteomes" id="UP000008319">
    <property type="component" value="Chromosome"/>
</dbReference>
<proteinExistence type="predicted"/>
<reference evidence="1 2" key="1">
    <citation type="journal article" date="2008" name="J. Bacteriol.">
        <title>Complete genome sequence of uropathogenic Proteus mirabilis, a master of both adherence and motility.</title>
        <authorList>
            <person name="Pearson M.M."/>
            <person name="Sebaihia M."/>
            <person name="Churcher C."/>
            <person name="Quail M.A."/>
            <person name="Seshasayee A.S."/>
            <person name="Luscombe N.M."/>
            <person name="Abdellah Z."/>
            <person name="Arrosmith C."/>
            <person name="Atkin B."/>
            <person name="Chillingworth T."/>
            <person name="Hauser H."/>
            <person name="Jagels K."/>
            <person name="Moule S."/>
            <person name="Mungall K."/>
            <person name="Norbertczak H."/>
            <person name="Rabbinowitsch E."/>
            <person name="Walker D."/>
            <person name="Whithead S."/>
            <person name="Thomson N.R."/>
            <person name="Rather P.N."/>
            <person name="Parkhill J."/>
            <person name="Mobley H.L."/>
        </authorList>
    </citation>
    <scope>NUCLEOTIDE SEQUENCE [LARGE SCALE GENOMIC DNA]</scope>
    <source>
        <strain evidence="1 2">HI4320</strain>
    </source>
</reference>
<dbReference type="KEGG" id="pmr:PMI0898"/>
<dbReference type="AlphaFoldDB" id="B4EVH2"/>
<evidence type="ECO:0000313" key="1">
    <source>
        <dbReference type="EMBL" id="CAR42011.1"/>
    </source>
</evidence>
<name>B4EVH2_PROMH</name>
<accession>B4EVH2</accession>
<gene>
    <name evidence="1" type="ordered locus">PMI0898</name>
</gene>
<evidence type="ECO:0000313" key="2">
    <source>
        <dbReference type="Proteomes" id="UP000008319"/>
    </source>
</evidence>
<keyword evidence="2" id="KW-1185">Reference proteome</keyword>
<sequence length="73" mass="8273">MQGCKQEIDMAITLTTKQIMAMADFAGLKVDTHGLDINDETEYTIEPCRDKETGRVHVFYCTEYPEEGAIQLD</sequence>
<dbReference type="EMBL" id="AM942759">
    <property type="protein sequence ID" value="CAR42011.1"/>
    <property type="molecule type" value="Genomic_DNA"/>
</dbReference>
<organism evidence="1 2">
    <name type="scientific">Proteus mirabilis (strain HI4320)</name>
    <dbReference type="NCBI Taxonomy" id="529507"/>
    <lineage>
        <taxon>Bacteria</taxon>
        <taxon>Pseudomonadati</taxon>
        <taxon>Pseudomonadota</taxon>
        <taxon>Gammaproteobacteria</taxon>
        <taxon>Enterobacterales</taxon>
        <taxon>Morganellaceae</taxon>
        <taxon>Proteus</taxon>
    </lineage>
</organism>
<protein>
    <submittedName>
        <fullName evidence="1">Phage protein</fullName>
    </submittedName>
</protein>
<dbReference type="HOGENOM" id="CLU_2864266_0_0_6"/>